<reference evidence="3 4" key="1">
    <citation type="submission" date="2017-11" db="EMBL/GenBank/DDBJ databases">
        <title>De novo assembly and phasing of dikaryotic genomes from two isolates of Puccinia coronata f. sp. avenae, the causal agent of oat crown rust.</title>
        <authorList>
            <person name="Miller M.E."/>
            <person name="Zhang Y."/>
            <person name="Omidvar V."/>
            <person name="Sperschneider J."/>
            <person name="Schwessinger B."/>
            <person name="Raley C."/>
            <person name="Palmer J.M."/>
            <person name="Garnica D."/>
            <person name="Upadhyaya N."/>
            <person name="Rathjen J."/>
            <person name="Taylor J.M."/>
            <person name="Park R.F."/>
            <person name="Dodds P.N."/>
            <person name="Hirsch C.D."/>
            <person name="Kianian S.F."/>
            <person name="Figueroa M."/>
        </authorList>
    </citation>
    <scope>NUCLEOTIDE SEQUENCE [LARGE SCALE GENOMIC DNA]</scope>
    <source>
        <strain evidence="3">12NC29</strain>
    </source>
</reference>
<feature type="compositionally biased region" description="Basic and acidic residues" evidence="1">
    <location>
        <begin position="124"/>
        <end position="137"/>
    </location>
</feature>
<feature type="chain" id="PRO_5014762751" evidence="2">
    <location>
        <begin position="25"/>
        <end position="444"/>
    </location>
</feature>
<dbReference type="OrthoDB" id="2510912at2759"/>
<feature type="compositionally biased region" description="Polar residues" evidence="1">
    <location>
        <begin position="57"/>
        <end position="70"/>
    </location>
</feature>
<organism evidence="3 4">
    <name type="scientific">Puccinia coronata f. sp. avenae</name>
    <dbReference type="NCBI Taxonomy" id="200324"/>
    <lineage>
        <taxon>Eukaryota</taxon>
        <taxon>Fungi</taxon>
        <taxon>Dikarya</taxon>
        <taxon>Basidiomycota</taxon>
        <taxon>Pucciniomycotina</taxon>
        <taxon>Pucciniomycetes</taxon>
        <taxon>Pucciniales</taxon>
        <taxon>Pucciniaceae</taxon>
        <taxon>Puccinia</taxon>
    </lineage>
</organism>
<feature type="signal peptide" evidence="2">
    <location>
        <begin position="1"/>
        <end position="24"/>
    </location>
</feature>
<dbReference type="AlphaFoldDB" id="A0A2N5SG26"/>
<protein>
    <submittedName>
        <fullName evidence="3">Uncharacterized protein</fullName>
    </submittedName>
</protein>
<gene>
    <name evidence="3" type="ORF">PCANC_17011</name>
</gene>
<evidence type="ECO:0000256" key="1">
    <source>
        <dbReference type="SAM" id="MobiDB-lite"/>
    </source>
</evidence>
<feature type="region of interest" description="Disordered" evidence="1">
    <location>
        <begin position="116"/>
        <end position="138"/>
    </location>
</feature>
<comment type="caution">
    <text evidence="3">The sequence shown here is derived from an EMBL/GenBank/DDBJ whole genome shotgun (WGS) entry which is preliminary data.</text>
</comment>
<evidence type="ECO:0000256" key="2">
    <source>
        <dbReference type="SAM" id="SignalP"/>
    </source>
</evidence>
<keyword evidence="4" id="KW-1185">Reference proteome</keyword>
<sequence>MRVGIWMFRGWMLVSSGVFQPVVGMGEDWVAARGWRGSSGIESTSRTRMQPIYDGASGSSTGSDRLNLNQGLGVPSGKGKYQQGEPHIDTTSPLGADAYSAGESSAAPAQVNLALELGPPSGKRKAEPHNNSREAADTRLTLSLGGSRPLKLAKTDQGNGPGSWAWIQKCGSERITELQQWLWFDASLKQFSVPDGGEKRTLSPQSLEQISFMSSQVHCAISLVIGLFQDKLRHLNDPGVDKILLQRNMNESGQRLLTSIAQIQMDSISRKSEVDFWKSPMLESSWYRMMMNLLSDFQTHEILLDTLLSDYLNQQTHGQIIWHYLNSISIPSVPTLYLNFDVKLSLLEDPSMEKYRNIFQMLNEETWKNIEAEHILYHSSYFTETNPYFEPVHSAFKKLAMKSRKHRGFKSDNFQGQDGLRYAEICITLSFKGAIHSMDKGNLL</sequence>
<name>A0A2N5SG26_9BASI</name>
<evidence type="ECO:0000313" key="3">
    <source>
        <dbReference type="EMBL" id="PLW12202.1"/>
    </source>
</evidence>
<dbReference type="EMBL" id="PGCJ01000990">
    <property type="protein sequence ID" value="PLW12202.1"/>
    <property type="molecule type" value="Genomic_DNA"/>
</dbReference>
<accession>A0A2N5SG26</accession>
<evidence type="ECO:0000313" key="4">
    <source>
        <dbReference type="Proteomes" id="UP000235388"/>
    </source>
</evidence>
<proteinExistence type="predicted"/>
<feature type="region of interest" description="Disordered" evidence="1">
    <location>
        <begin position="38"/>
        <end position="103"/>
    </location>
</feature>
<keyword evidence="2" id="KW-0732">Signal</keyword>
<dbReference type="Proteomes" id="UP000235388">
    <property type="component" value="Unassembled WGS sequence"/>
</dbReference>